<comment type="caution">
    <text evidence="1">The sequence shown here is derived from an EMBL/GenBank/DDBJ whole genome shotgun (WGS) entry which is preliminary data.</text>
</comment>
<reference evidence="1" key="1">
    <citation type="journal article" date="2015" name="Nature">
        <title>Complex archaea that bridge the gap between prokaryotes and eukaryotes.</title>
        <authorList>
            <person name="Spang A."/>
            <person name="Saw J.H."/>
            <person name="Jorgensen S.L."/>
            <person name="Zaremba-Niedzwiedzka K."/>
            <person name="Martijn J."/>
            <person name="Lind A.E."/>
            <person name="van Eijk R."/>
            <person name="Schleper C."/>
            <person name="Guy L."/>
            <person name="Ettema T.J."/>
        </authorList>
    </citation>
    <scope>NUCLEOTIDE SEQUENCE</scope>
</reference>
<accession>A0A0F9SXG6</accession>
<protein>
    <submittedName>
        <fullName evidence="1">Uncharacterized protein</fullName>
    </submittedName>
</protein>
<dbReference type="AlphaFoldDB" id="A0A0F9SXG6"/>
<organism evidence="1">
    <name type="scientific">marine sediment metagenome</name>
    <dbReference type="NCBI Taxonomy" id="412755"/>
    <lineage>
        <taxon>unclassified sequences</taxon>
        <taxon>metagenomes</taxon>
        <taxon>ecological metagenomes</taxon>
    </lineage>
</organism>
<sequence>MSLVKITKILSAETLSDTSPGLTQTKYTEFQDISKHNFALDIGIVLVNAGTSTDIDVYYEFGMPTLDKNVAIGSGTLVGSGLDDITVAGTFNAPLPTLWRPFQRRYRVQVDATGSPDTYKYSSNDGESWDEEGISMTTSAVELGNSGITVLWAANTGHVLNEHWDFDVTNLVWFNSTKNIDAASIASSRTLDSETLKPGKYIRFLVDNQSGSATAIVSMYLITQM</sequence>
<dbReference type="EMBL" id="LAZR01000341">
    <property type="protein sequence ID" value="KKN73615.1"/>
    <property type="molecule type" value="Genomic_DNA"/>
</dbReference>
<proteinExistence type="predicted"/>
<evidence type="ECO:0000313" key="1">
    <source>
        <dbReference type="EMBL" id="KKN73615.1"/>
    </source>
</evidence>
<gene>
    <name evidence="1" type="ORF">LCGC14_0399310</name>
</gene>
<name>A0A0F9SXG6_9ZZZZ</name>